<dbReference type="AlphaFoldDB" id="A0A4Q9V1D6"/>
<accession>A0A4Q9V1D6</accession>
<dbReference type="GO" id="GO:0043138">
    <property type="term" value="F:3'-5' DNA helicase activity"/>
    <property type="evidence" value="ECO:0007669"/>
    <property type="project" value="TreeGrafter"/>
</dbReference>
<dbReference type="GO" id="GO:0003677">
    <property type="term" value="F:DNA binding"/>
    <property type="evidence" value="ECO:0007669"/>
    <property type="project" value="UniProtKB-KW"/>
</dbReference>
<evidence type="ECO:0000259" key="4">
    <source>
        <dbReference type="Pfam" id="PF17764"/>
    </source>
</evidence>
<keyword evidence="1" id="KW-0547">Nucleotide-binding</keyword>
<evidence type="ECO:0000313" key="6">
    <source>
        <dbReference type="Proteomes" id="UP000293036"/>
    </source>
</evidence>
<evidence type="ECO:0000256" key="3">
    <source>
        <dbReference type="ARBA" id="ARBA00023125"/>
    </source>
</evidence>
<dbReference type="GO" id="GO:0005524">
    <property type="term" value="F:ATP binding"/>
    <property type="evidence" value="ECO:0007669"/>
    <property type="project" value="UniProtKB-KW"/>
</dbReference>
<evidence type="ECO:0000313" key="5">
    <source>
        <dbReference type="EMBL" id="TBW22920.1"/>
    </source>
</evidence>
<dbReference type="EMBL" id="SJDT01000002">
    <property type="protein sequence ID" value="TBW22920.1"/>
    <property type="molecule type" value="Genomic_DNA"/>
</dbReference>
<keyword evidence="2" id="KW-0067">ATP-binding</keyword>
<protein>
    <recommendedName>
        <fullName evidence="4">Primosomal protein N' 3' DNA-binding domain-containing protein</fullName>
    </recommendedName>
</protein>
<dbReference type="PANTHER" id="PTHR30580:SF0">
    <property type="entry name" value="PRIMOSOMAL PROTEIN N"/>
    <property type="match status" value="1"/>
</dbReference>
<dbReference type="GO" id="GO:0006302">
    <property type="term" value="P:double-strand break repair"/>
    <property type="evidence" value="ECO:0007669"/>
    <property type="project" value="TreeGrafter"/>
</dbReference>
<dbReference type="Proteomes" id="UP000293036">
    <property type="component" value="Unassembled WGS sequence"/>
</dbReference>
<dbReference type="Gene3D" id="3.40.50.300">
    <property type="entry name" value="P-loop containing nucleotide triphosphate hydrolases"/>
    <property type="match status" value="1"/>
</dbReference>
<gene>
    <name evidence="5" type="ORF">EZJ44_03220</name>
</gene>
<reference evidence="5 6" key="1">
    <citation type="submission" date="2019-02" db="EMBL/GenBank/DDBJ databases">
        <title>Arcanobacterium bovis sp. nov., isolated from the milk of a cow with mastitis.</title>
        <authorList>
            <person name="Sammra O."/>
            <person name="Foster G."/>
            <person name="Hassan A."/>
            <person name="Alssahen M."/>
            <person name="Laemmler C."/>
            <person name="Borowiak M."/>
            <person name="Malorny B."/>
            <person name="Abdulmawjood A."/>
        </authorList>
    </citation>
    <scope>NUCLEOTIDE SEQUENCE [LARGE SCALE GENOMIC DNA]</scope>
    <source>
        <strain evidence="5 6">C605018/01/1</strain>
    </source>
</reference>
<dbReference type="Pfam" id="PF17764">
    <property type="entry name" value="PriA_3primeBD"/>
    <property type="match status" value="1"/>
</dbReference>
<dbReference type="SUPFAM" id="SSF52540">
    <property type="entry name" value="P-loop containing nucleoside triphosphate hydrolases"/>
    <property type="match status" value="1"/>
</dbReference>
<proteinExistence type="predicted"/>
<comment type="caution">
    <text evidence="5">The sequence shown here is derived from an EMBL/GenBank/DDBJ whole genome shotgun (WGS) entry which is preliminary data.</text>
</comment>
<dbReference type="InterPro" id="IPR027417">
    <property type="entry name" value="P-loop_NTPase"/>
</dbReference>
<dbReference type="Gene3D" id="3.40.1440.60">
    <property type="entry name" value="PriA, 3(prime) DNA-binding domain"/>
    <property type="match status" value="1"/>
</dbReference>
<evidence type="ECO:0000256" key="2">
    <source>
        <dbReference type="ARBA" id="ARBA00022840"/>
    </source>
</evidence>
<name>A0A4Q9V1D6_9ACTO</name>
<dbReference type="InterPro" id="IPR041222">
    <property type="entry name" value="PriA_3primeBD"/>
</dbReference>
<dbReference type="GO" id="GO:0006270">
    <property type="term" value="P:DNA replication initiation"/>
    <property type="evidence" value="ECO:0007669"/>
    <property type="project" value="TreeGrafter"/>
</dbReference>
<dbReference type="InterPro" id="IPR042115">
    <property type="entry name" value="PriA_3primeBD_sf"/>
</dbReference>
<dbReference type="RefSeq" id="WP_131280044.1">
    <property type="nucleotide sequence ID" value="NZ_JBHSLR010000009.1"/>
</dbReference>
<keyword evidence="3" id="KW-0238">DNA-binding</keyword>
<dbReference type="OrthoDB" id="3177118at2"/>
<sequence length="698" mass="77784">MDREELNVGEGQSLGLSELGRQEALLSILPESKLLKRDFENPVAQVVVDVPVLHMDRIFDYEIPQRFSDLQVGARVVVEIGARKVDGFVVGRSKYTAHMSQLRPIQRVVSNVPVLQPQILELARKVAHSHLASLNDVLRLAIPQRHARGEHDFFGIDEVPFPHWARPEIPEVLAYYEHSNQLELLGDRRIVALMHLLATHREMDVLEYAIKLMLNKNKSVLLVVPTPRQAHNLAQLISQCLPGEPVAVSTSEDSHEIRYKHFLAALYGKTRIFIGTRSAVWTPIANLGLMVMMDDLHAAYIEKRSPYVHARDVLMQRSEQEGASLLVLDHGPSIAMRATMDSQGYAISGTLKARRNMGAQILAANQFAFEGAPWSRMPDSVFKVIREGLEHGPVLVVVPQTGYLPLLACARCAEIPRCPDCDGNLEIPAPDSSLKCARCAKEFSEFTCASCGFTKMKPIRIGSHRTAQEIGKAFPRVSINLIGMNNHTQKVSAGAKIVVCTPGYEPTADNGFSAAVVLDSGYLLRSRKLESESSFLRTMARITTRVRTRRDGGKLLMVGDVSNELIDTIGKWDFEGWEDQTLVERQELLLPPASPWVEVRGIWEEIRVFLSLLRAWQRNEHRDSPPPLDSLLLGGITDLIPGIAIVGPNRIDQNTSQIFLRIAKGHEETAYQAIRTVLREGSVNGTVKGLHINTHPQL</sequence>
<evidence type="ECO:0000256" key="1">
    <source>
        <dbReference type="ARBA" id="ARBA00022741"/>
    </source>
</evidence>
<organism evidence="5 6">
    <name type="scientific">Arcanobacterium bovis</name>
    <dbReference type="NCBI Taxonomy" id="2529275"/>
    <lineage>
        <taxon>Bacteria</taxon>
        <taxon>Bacillati</taxon>
        <taxon>Actinomycetota</taxon>
        <taxon>Actinomycetes</taxon>
        <taxon>Actinomycetales</taxon>
        <taxon>Actinomycetaceae</taxon>
        <taxon>Arcanobacterium</taxon>
    </lineage>
</organism>
<feature type="domain" description="Primosomal protein N' 3' DNA-binding" evidence="4">
    <location>
        <begin position="45"/>
        <end position="143"/>
    </location>
</feature>
<dbReference type="GO" id="GO:0006310">
    <property type="term" value="P:DNA recombination"/>
    <property type="evidence" value="ECO:0007669"/>
    <property type="project" value="TreeGrafter"/>
</dbReference>
<keyword evidence="6" id="KW-1185">Reference proteome</keyword>
<dbReference type="PANTHER" id="PTHR30580">
    <property type="entry name" value="PRIMOSOMAL PROTEIN N"/>
    <property type="match status" value="1"/>
</dbReference>